<dbReference type="InterPro" id="IPR041372">
    <property type="entry name" value="Cas3_C"/>
</dbReference>
<dbReference type="PANTHER" id="PTHR47963">
    <property type="entry name" value="DEAD-BOX ATP-DEPENDENT RNA HELICASE 47, MITOCHONDRIAL"/>
    <property type="match status" value="1"/>
</dbReference>
<evidence type="ECO:0000256" key="1">
    <source>
        <dbReference type="ARBA" id="ARBA00006847"/>
    </source>
</evidence>
<name>A0A6P1E3G0_9GAMM</name>
<dbReference type="InterPro" id="IPR054712">
    <property type="entry name" value="Cas3-like_dom"/>
</dbReference>
<dbReference type="InterPro" id="IPR006483">
    <property type="entry name" value="CRISPR-assoc_Cas3_HD"/>
</dbReference>
<feature type="domain" description="HD Cas3-type" evidence="10">
    <location>
        <begin position="23"/>
        <end position="213"/>
    </location>
</feature>
<dbReference type="Gene3D" id="3.40.50.300">
    <property type="entry name" value="P-loop containing nucleotide triphosphate hydrolases"/>
    <property type="match status" value="2"/>
</dbReference>
<dbReference type="InterPro" id="IPR038257">
    <property type="entry name" value="CRISPR-assoc_Cas3_HD_sf"/>
</dbReference>
<evidence type="ECO:0000256" key="2">
    <source>
        <dbReference type="ARBA" id="ARBA00009046"/>
    </source>
</evidence>
<evidence type="ECO:0000259" key="10">
    <source>
        <dbReference type="PROSITE" id="PS51643"/>
    </source>
</evidence>
<evidence type="ECO:0000256" key="3">
    <source>
        <dbReference type="ARBA" id="ARBA00022722"/>
    </source>
</evidence>
<organism evidence="11 12">
    <name type="scientific">Thiorhodococcus mannitoliphagus</name>
    <dbReference type="NCBI Taxonomy" id="329406"/>
    <lineage>
        <taxon>Bacteria</taxon>
        <taxon>Pseudomonadati</taxon>
        <taxon>Pseudomonadota</taxon>
        <taxon>Gammaproteobacteria</taxon>
        <taxon>Chromatiales</taxon>
        <taxon>Chromatiaceae</taxon>
        <taxon>Thiorhodococcus</taxon>
    </lineage>
</organism>
<dbReference type="InterPro" id="IPR027417">
    <property type="entry name" value="P-loop_NTPase"/>
</dbReference>
<dbReference type="Gene3D" id="1.10.3210.30">
    <property type="match status" value="1"/>
</dbReference>
<protein>
    <submittedName>
        <fullName evidence="11">CRISPR-associated helicase Cas3</fullName>
    </submittedName>
</protein>
<dbReference type="GO" id="GO:0003724">
    <property type="term" value="F:RNA helicase activity"/>
    <property type="evidence" value="ECO:0007669"/>
    <property type="project" value="TreeGrafter"/>
</dbReference>
<dbReference type="PANTHER" id="PTHR47963:SF9">
    <property type="entry name" value="CRISPR-ASSOCIATED ENDONUCLEASE_HELICASE CAS3"/>
    <property type="match status" value="1"/>
</dbReference>
<keyword evidence="5" id="KW-0547">Nucleotide-binding</keyword>
<accession>A0A6P1E3G0</accession>
<dbReference type="RefSeq" id="WP_164656283.1">
    <property type="nucleotide sequence ID" value="NZ_JAAIJR010000150.1"/>
</dbReference>
<keyword evidence="6" id="KW-0378">Hydrolase</keyword>
<keyword evidence="4" id="KW-0479">Metal-binding</keyword>
<sequence length="894" mass="99087">MDRTITWFEQLSVPARTIWAKSGTAGGHGLLTHMLDVAAVAEVILRREPSQTRAWAARSLGLPVAAASQWLAAIVGLHDFGKAIPGFQCKWPEGKARDEQAGLGFKPASLGVHRHDLASAALLRRQLAATFPNTSWTWILSLALGAHHGYMPRSRDVQETRPRNEGPEWAKARAEILDAYLTTLSPWTGPLAEDLPLPAVAWFAGLTSIADWVGSNLDWFPLGERADSLGEHYEKAKALAETALDDIGWPAYRTLLNAAADTDRLIGRILGQPNRPVNARPLQQTADRLLERAKGPVLMIVEAPMGEGKTELALLAHLRLQALNGHRGLYLALPTQATGNAMFDRALSFLQGFDPSMRLDIQLIHGAAMLDERIHRLRGIDASHAESIASSAWLSQRKRPLISAYGVGTVDQALFATLNVKHHFVRLWGLTNRVVVLDEIHAYDTYTSGLIEALLRWLKGLGCSVILMSATLPAPRRASLLDAWGASDRPEIPYPRVLMAQEGETLAEHVECRQLSPIQVSGLSEDLEVLADQALSCLEAGGCGLVIVNTVQRAQDLYRLLREPARARGELLLFHARFPADERAAREQAVLKRFGPPPASRPRRCLLIATQVVEQSLDLDFDFMFSDLAPVDLLLQRAGRLHRHERERPAAHAKPHLRIAGRLSERPPELNDTAWGFVYDPYVLYCTWSVLIREPEWRLPEDIDRLVQAVYSGDPFEEEMRPDFMATLDQALGDHYAETQNQRLQAQHAAIDAEAEPQNAYDHHPRGQEERDGDGIPLVTRLGDDSVPTLPVRVTGAGWHLTPDTPAFDPHTVPDDDLARRIFARQVRLSRKGVVQDLFDLPLPRGFEEHPLLRHLRPMPLTDGVTDLGGVHVSLDTELGIVYEKTAPSSQEAT</sequence>
<keyword evidence="7" id="KW-0347">Helicase</keyword>
<keyword evidence="12" id="KW-1185">Reference proteome</keyword>
<evidence type="ECO:0000256" key="6">
    <source>
        <dbReference type="ARBA" id="ARBA00022801"/>
    </source>
</evidence>
<reference evidence="12" key="1">
    <citation type="journal article" date="2020" name="Microbiol. Resour. Announc.">
        <title>Draft Genome Sequences of Thiorhodococcus mannitoliphagus and Thiorhodococcus minor, Purple Sulfur Photosynthetic Bacteria in the Gammaproteobacterial Family Chromatiaceae.</title>
        <authorList>
            <person name="Aviles F.A."/>
            <person name="Meyer T.E."/>
            <person name="Kyndt J.A."/>
        </authorList>
    </citation>
    <scope>NUCLEOTIDE SEQUENCE [LARGE SCALE GENOMIC DNA]</scope>
    <source>
        <strain evidence="12">DSM 18266</strain>
    </source>
</reference>
<dbReference type="InterPro" id="IPR050547">
    <property type="entry name" value="DEAD_box_RNA_helicases"/>
</dbReference>
<dbReference type="GO" id="GO:0016787">
    <property type="term" value="F:hydrolase activity"/>
    <property type="evidence" value="ECO:0007669"/>
    <property type="project" value="UniProtKB-KW"/>
</dbReference>
<reference evidence="11 12" key="2">
    <citation type="submission" date="2020-02" db="EMBL/GenBank/DDBJ databases">
        <title>Genome sequences of Thiorhodococcus mannitoliphagus and Thiorhodococcus minor, purple sulfur photosynthetic bacteria in the gammaproteobacterial family, Chromatiaceae.</title>
        <authorList>
            <person name="Aviles F.A."/>
            <person name="Meyer T.E."/>
            <person name="Kyndt J.A."/>
        </authorList>
    </citation>
    <scope>NUCLEOTIDE SEQUENCE [LARGE SCALE GENOMIC DNA]</scope>
    <source>
        <strain evidence="11 12">DSM 18266</strain>
    </source>
</reference>
<gene>
    <name evidence="11" type="primary">cas3</name>
    <name evidence="11" type="ORF">G3480_22485</name>
</gene>
<evidence type="ECO:0000256" key="5">
    <source>
        <dbReference type="ARBA" id="ARBA00022741"/>
    </source>
</evidence>
<comment type="caution">
    <text evidence="11">The sequence shown here is derived from an EMBL/GenBank/DDBJ whole genome shotgun (WGS) entry which is preliminary data.</text>
</comment>
<dbReference type="Pfam" id="PF22590">
    <property type="entry name" value="Cas3-like_C_2"/>
    <property type="match status" value="1"/>
</dbReference>
<dbReference type="SMART" id="SM00490">
    <property type="entry name" value="HELICc"/>
    <property type="match status" value="1"/>
</dbReference>
<keyword evidence="8" id="KW-0067">ATP-binding</keyword>
<dbReference type="Pfam" id="PF18019">
    <property type="entry name" value="Cas3_HD"/>
    <property type="match status" value="1"/>
</dbReference>
<dbReference type="Proteomes" id="UP000471640">
    <property type="component" value="Unassembled WGS sequence"/>
</dbReference>
<keyword evidence="3" id="KW-0540">Nuclease</keyword>
<evidence type="ECO:0000313" key="11">
    <source>
        <dbReference type="EMBL" id="NEX23032.1"/>
    </source>
</evidence>
<dbReference type="InterPro" id="IPR006474">
    <property type="entry name" value="Helicase_Cas3_CRISPR-ass_core"/>
</dbReference>
<keyword evidence="9" id="KW-0051">Antiviral defense</keyword>
<dbReference type="GO" id="GO:0046872">
    <property type="term" value="F:metal ion binding"/>
    <property type="evidence" value="ECO:0007669"/>
    <property type="project" value="UniProtKB-KW"/>
</dbReference>
<evidence type="ECO:0000313" key="12">
    <source>
        <dbReference type="Proteomes" id="UP000471640"/>
    </source>
</evidence>
<dbReference type="GO" id="GO:0051607">
    <property type="term" value="P:defense response to virus"/>
    <property type="evidence" value="ECO:0007669"/>
    <property type="project" value="UniProtKB-KW"/>
</dbReference>
<dbReference type="SUPFAM" id="SSF52540">
    <property type="entry name" value="P-loop containing nucleoside triphosphate hydrolases"/>
    <property type="match status" value="1"/>
</dbReference>
<dbReference type="CDD" id="cd09641">
    <property type="entry name" value="Cas3''_I"/>
    <property type="match status" value="1"/>
</dbReference>
<dbReference type="InterPro" id="IPR001650">
    <property type="entry name" value="Helicase_C-like"/>
</dbReference>
<dbReference type="NCBIfam" id="TIGR01596">
    <property type="entry name" value="cas3_HD"/>
    <property type="match status" value="1"/>
</dbReference>
<dbReference type="GO" id="GO:0005524">
    <property type="term" value="F:ATP binding"/>
    <property type="evidence" value="ECO:0007669"/>
    <property type="project" value="UniProtKB-KW"/>
</dbReference>
<evidence type="ECO:0000256" key="7">
    <source>
        <dbReference type="ARBA" id="ARBA00022806"/>
    </source>
</evidence>
<proteinExistence type="inferred from homology"/>
<dbReference type="InterPro" id="IPR011545">
    <property type="entry name" value="DEAD/DEAH_box_helicase_dom"/>
</dbReference>
<dbReference type="NCBIfam" id="TIGR01587">
    <property type="entry name" value="cas3_core"/>
    <property type="match status" value="1"/>
</dbReference>
<dbReference type="GO" id="GO:0003723">
    <property type="term" value="F:RNA binding"/>
    <property type="evidence" value="ECO:0007669"/>
    <property type="project" value="TreeGrafter"/>
</dbReference>
<comment type="similarity">
    <text evidence="2">In the central section; belongs to the CRISPR-associated helicase Cas3 family.</text>
</comment>
<dbReference type="EMBL" id="JAAIJR010000150">
    <property type="protein sequence ID" value="NEX23032.1"/>
    <property type="molecule type" value="Genomic_DNA"/>
</dbReference>
<evidence type="ECO:0000256" key="8">
    <source>
        <dbReference type="ARBA" id="ARBA00022840"/>
    </source>
</evidence>
<comment type="similarity">
    <text evidence="1">In the N-terminal section; belongs to the CRISPR-associated nuclease Cas3-HD family.</text>
</comment>
<evidence type="ECO:0000256" key="9">
    <source>
        <dbReference type="ARBA" id="ARBA00023118"/>
    </source>
</evidence>
<dbReference type="AlphaFoldDB" id="A0A6P1E3G0"/>
<dbReference type="Pfam" id="PF00270">
    <property type="entry name" value="DEAD"/>
    <property type="match status" value="1"/>
</dbReference>
<dbReference type="GO" id="GO:0004518">
    <property type="term" value="F:nuclease activity"/>
    <property type="evidence" value="ECO:0007669"/>
    <property type="project" value="UniProtKB-KW"/>
</dbReference>
<dbReference type="PROSITE" id="PS51643">
    <property type="entry name" value="HD_CAS3"/>
    <property type="match status" value="1"/>
</dbReference>
<evidence type="ECO:0000256" key="4">
    <source>
        <dbReference type="ARBA" id="ARBA00022723"/>
    </source>
</evidence>
<dbReference type="Pfam" id="PF18395">
    <property type="entry name" value="Cas3_C"/>
    <property type="match status" value="1"/>
</dbReference>